<dbReference type="PANTHER" id="PTHR34339:SF1">
    <property type="entry name" value="STIMULATOR OF INTERFERON GENES PROTEIN"/>
    <property type="match status" value="1"/>
</dbReference>
<feature type="transmembrane region" description="Helical" evidence="1">
    <location>
        <begin position="53"/>
        <end position="85"/>
    </location>
</feature>
<dbReference type="Proteomes" id="UP001152562">
    <property type="component" value="Unassembled WGS sequence"/>
</dbReference>
<protein>
    <recommendedName>
        <fullName evidence="2">STING ligand-binding domain-containing protein</fullName>
    </recommendedName>
</protein>
<dbReference type="GO" id="GO:0002218">
    <property type="term" value="P:activation of innate immune response"/>
    <property type="evidence" value="ECO:0007669"/>
    <property type="project" value="InterPro"/>
</dbReference>
<keyword evidence="1" id="KW-0812">Transmembrane</keyword>
<keyword evidence="1" id="KW-0472">Membrane</keyword>
<dbReference type="AlphaFoldDB" id="A0A9P0XCV9"/>
<evidence type="ECO:0000313" key="3">
    <source>
        <dbReference type="EMBL" id="CAH4030270.1"/>
    </source>
</evidence>
<dbReference type="GO" id="GO:0000045">
    <property type="term" value="P:autophagosome assembly"/>
    <property type="evidence" value="ECO:0007669"/>
    <property type="project" value="TreeGrafter"/>
</dbReference>
<reference evidence="3" key="1">
    <citation type="submission" date="2022-05" db="EMBL/GenBank/DDBJ databases">
        <authorList>
            <person name="Okamura Y."/>
        </authorList>
    </citation>
    <scope>NUCLEOTIDE SEQUENCE</scope>
</reference>
<dbReference type="GO" id="GO:0035438">
    <property type="term" value="F:cyclic-di-GMP binding"/>
    <property type="evidence" value="ECO:0007669"/>
    <property type="project" value="TreeGrafter"/>
</dbReference>
<dbReference type="Gene3D" id="3.40.50.12100">
    <property type="entry name" value="Stimulator of interferon genes protein"/>
    <property type="match status" value="1"/>
</dbReference>
<dbReference type="EMBL" id="CALOZG010000010">
    <property type="protein sequence ID" value="CAH4030270.1"/>
    <property type="molecule type" value="Genomic_DNA"/>
</dbReference>
<dbReference type="GO" id="GO:0045087">
    <property type="term" value="P:innate immune response"/>
    <property type="evidence" value="ECO:0007669"/>
    <property type="project" value="TreeGrafter"/>
</dbReference>
<dbReference type="GO" id="GO:0032481">
    <property type="term" value="P:positive regulation of type I interferon production"/>
    <property type="evidence" value="ECO:0007669"/>
    <property type="project" value="InterPro"/>
</dbReference>
<evidence type="ECO:0000256" key="1">
    <source>
        <dbReference type="SAM" id="Phobius"/>
    </source>
</evidence>
<proteinExistence type="predicted"/>
<sequence>MSDLHFWFIHTAHYLFYLQIIHTMYNVNLSEYNCVNTKHKYFYKMLFDKRKKFLLFGASLAILLYNDIKLFDQHFVAIFIAYFILKYEKLEKSTINYGVGMACSFYEGYLAQIIPSNGADFIGFEENIRNFENSQGGVVFPVKKLFIVITKSLYCPPDLKEFNKKDPSLPYMEACQSLGDVKKDQAGVKNRIYRNSAYKIHRAGTDPVYLAVECATPLHTLHKVLKNRTIYEELGSINSEEVVSDFCETLGTIIRKTPECRGKCELVYYDDEDPNQNLAEILLDRIETLRNLKL</sequence>
<organism evidence="3 4">
    <name type="scientific">Pieris brassicae</name>
    <name type="common">White butterfly</name>
    <name type="synonym">Large white butterfly</name>
    <dbReference type="NCBI Taxonomy" id="7116"/>
    <lineage>
        <taxon>Eukaryota</taxon>
        <taxon>Metazoa</taxon>
        <taxon>Ecdysozoa</taxon>
        <taxon>Arthropoda</taxon>
        <taxon>Hexapoda</taxon>
        <taxon>Insecta</taxon>
        <taxon>Pterygota</taxon>
        <taxon>Neoptera</taxon>
        <taxon>Endopterygota</taxon>
        <taxon>Lepidoptera</taxon>
        <taxon>Glossata</taxon>
        <taxon>Ditrysia</taxon>
        <taxon>Papilionoidea</taxon>
        <taxon>Pieridae</taxon>
        <taxon>Pierinae</taxon>
        <taxon>Pieris</taxon>
    </lineage>
</organism>
<comment type="caution">
    <text evidence="3">The sequence shown here is derived from an EMBL/GenBank/DDBJ whole genome shotgun (WGS) entry which is preliminary data.</text>
</comment>
<dbReference type="PANTHER" id="PTHR34339">
    <property type="entry name" value="STIMULATOR OF INTERFERON GENES PROTEIN"/>
    <property type="match status" value="1"/>
</dbReference>
<dbReference type="OrthoDB" id="6053839at2759"/>
<dbReference type="GO" id="GO:0061507">
    <property type="term" value="F:2',3'-cyclic GMP-AMP binding"/>
    <property type="evidence" value="ECO:0007669"/>
    <property type="project" value="TreeGrafter"/>
</dbReference>
<evidence type="ECO:0000313" key="4">
    <source>
        <dbReference type="Proteomes" id="UP001152562"/>
    </source>
</evidence>
<gene>
    <name evidence="3" type="ORF">PIBRA_LOCUS6936</name>
</gene>
<dbReference type="GO" id="GO:0016239">
    <property type="term" value="P:positive regulation of macroautophagy"/>
    <property type="evidence" value="ECO:0007669"/>
    <property type="project" value="TreeGrafter"/>
</dbReference>
<dbReference type="InterPro" id="IPR029158">
    <property type="entry name" value="STING"/>
</dbReference>
<dbReference type="InterPro" id="IPR055432">
    <property type="entry name" value="STING_LBD"/>
</dbReference>
<dbReference type="GO" id="GO:0005776">
    <property type="term" value="C:autophagosome"/>
    <property type="evidence" value="ECO:0007669"/>
    <property type="project" value="TreeGrafter"/>
</dbReference>
<name>A0A9P0XCV9_PIEBR</name>
<feature type="domain" description="STING ligand-binding" evidence="2">
    <location>
        <begin position="96"/>
        <end position="287"/>
    </location>
</feature>
<dbReference type="Pfam" id="PF15009">
    <property type="entry name" value="STING_LBD"/>
    <property type="match status" value="1"/>
</dbReference>
<keyword evidence="4" id="KW-1185">Reference proteome</keyword>
<dbReference type="InterPro" id="IPR038623">
    <property type="entry name" value="STING_C_sf"/>
</dbReference>
<keyword evidence="1" id="KW-1133">Transmembrane helix</keyword>
<evidence type="ECO:0000259" key="2">
    <source>
        <dbReference type="Pfam" id="PF15009"/>
    </source>
</evidence>
<dbReference type="GO" id="GO:0061709">
    <property type="term" value="P:reticulophagy"/>
    <property type="evidence" value="ECO:0007669"/>
    <property type="project" value="TreeGrafter"/>
</dbReference>
<accession>A0A9P0XCV9</accession>
<dbReference type="GO" id="GO:0005789">
    <property type="term" value="C:endoplasmic reticulum membrane"/>
    <property type="evidence" value="ECO:0007669"/>
    <property type="project" value="TreeGrafter"/>
</dbReference>